<feature type="disulfide bond" description="Redox-active" evidence="6">
    <location>
        <begin position="238"/>
        <end position="240"/>
    </location>
</feature>
<proteinExistence type="inferred from homology"/>
<dbReference type="Pfam" id="PF01430">
    <property type="entry name" value="HSP33"/>
    <property type="match status" value="1"/>
</dbReference>
<dbReference type="PANTHER" id="PTHR30111:SF1">
    <property type="entry name" value="33 KDA CHAPERONIN"/>
    <property type="match status" value="1"/>
</dbReference>
<dbReference type="SUPFAM" id="SSF64397">
    <property type="entry name" value="Hsp33 domain"/>
    <property type="match status" value="1"/>
</dbReference>
<keyword evidence="8" id="KW-1185">Reference proteome</keyword>
<gene>
    <name evidence="6 7" type="primary">hslO</name>
    <name evidence="7" type="ORF">L0P57_04820</name>
</gene>
<dbReference type="EMBL" id="JAKNHQ010000004">
    <property type="protein sequence ID" value="MCG4610258.1"/>
    <property type="molecule type" value="Genomic_DNA"/>
</dbReference>
<comment type="PTM">
    <text evidence="6">Under oxidizing conditions two disulfide bonds are formed involving the reactive cysteines. Under reducing conditions zinc is bound to the reactive cysteines and the protein is inactive.</text>
</comment>
<dbReference type="Proteomes" id="UP001298681">
    <property type="component" value="Unassembled WGS sequence"/>
</dbReference>
<keyword evidence="1 6" id="KW-0963">Cytoplasm</keyword>
<evidence type="ECO:0000256" key="3">
    <source>
        <dbReference type="ARBA" id="ARBA00023157"/>
    </source>
</evidence>
<feature type="disulfide bond" description="Redox-active" evidence="6">
    <location>
        <begin position="271"/>
        <end position="274"/>
    </location>
</feature>
<keyword evidence="3 6" id="KW-1015">Disulfide bond</keyword>
<name>A0ABS9MHH0_9FIRM</name>
<dbReference type="Gene3D" id="3.90.1280.10">
    <property type="entry name" value="HSP33 redox switch-like"/>
    <property type="match status" value="1"/>
</dbReference>
<dbReference type="InterPro" id="IPR016154">
    <property type="entry name" value="Heat_shock_Hsp33_C"/>
</dbReference>
<dbReference type="NCBIfam" id="NF001033">
    <property type="entry name" value="PRK00114.1"/>
    <property type="match status" value="1"/>
</dbReference>
<dbReference type="CDD" id="cd00498">
    <property type="entry name" value="Hsp33"/>
    <property type="match status" value="1"/>
</dbReference>
<evidence type="ECO:0000256" key="4">
    <source>
        <dbReference type="ARBA" id="ARBA00023186"/>
    </source>
</evidence>
<keyword evidence="2 6" id="KW-0862">Zinc</keyword>
<evidence type="ECO:0000313" key="7">
    <source>
        <dbReference type="EMBL" id="MCG4610258.1"/>
    </source>
</evidence>
<dbReference type="SUPFAM" id="SSF118352">
    <property type="entry name" value="HSP33 redox switch-like"/>
    <property type="match status" value="1"/>
</dbReference>
<comment type="caution">
    <text evidence="7">The sequence shown here is derived from an EMBL/GenBank/DDBJ whole genome shotgun (WGS) entry which is preliminary data.</text>
</comment>
<sequence length="295" mass="31336">MDRLIRCITSNGAIMASAVDSTVLVATAQQVHNTSPVATAALGRLLTGASIMGAMLKKEDASLTLKINGGGPLGSVVAIADSHGNCRGWVEHPEVDLPLKPNGKLDVGAAVGQDGLLGVLRDFGSGQPYIGQVEIVSGEIAEDITNYYATSEQIPTVCALGVLVDKADHKLLLAGGMLVQVLPGATDADITQLEQNVAVLEPVTTMLAKGMTIEDMCRTVLQGFEMEILDESPVAYACNCSKERVENALATLRPEEIRTLALEDGFMEAKCQYCNRAYRFSQEELDKLADSVAKK</sequence>
<comment type="function">
    <text evidence="6">Redox regulated molecular chaperone. Protects both thermally unfolding and oxidatively damaged proteins from irreversible aggregation. Plays an important role in the bacterial defense system toward oxidative stress.</text>
</comment>
<dbReference type="InterPro" id="IPR000397">
    <property type="entry name" value="Heat_shock_Hsp33"/>
</dbReference>
<comment type="subcellular location">
    <subcellularLocation>
        <location evidence="6">Cytoplasm</location>
    </subcellularLocation>
</comment>
<evidence type="ECO:0000256" key="6">
    <source>
        <dbReference type="HAMAP-Rule" id="MF_00117"/>
    </source>
</evidence>
<evidence type="ECO:0000313" key="8">
    <source>
        <dbReference type="Proteomes" id="UP001298681"/>
    </source>
</evidence>
<dbReference type="Gene3D" id="3.55.30.10">
    <property type="entry name" value="Hsp33 domain"/>
    <property type="match status" value="1"/>
</dbReference>
<dbReference type="PANTHER" id="PTHR30111">
    <property type="entry name" value="33 KDA CHAPERONIN"/>
    <property type="match status" value="1"/>
</dbReference>
<comment type="similarity">
    <text evidence="6">Belongs to the HSP33 family.</text>
</comment>
<evidence type="ECO:0000256" key="1">
    <source>
        <dbReference type="ARBA" id="ARBA00022490"/>
    </source>
</evidence>
<evidence type="ECO:0000256" key="2">
    <source>
        <dbReference type="ARBA" id="ARBA00022833"/>
    </source>
</evidence>
<keyword evidence="5 6" id="KW-0676">Redox-active center</keyword>
<dbReference type="PIRSF" id="PIRSF005261">
    <property type="entry name" value="Heat_shock_Hsp33"/>
    <property type="match status" value="1"/>
</dbReference>
<reference evidence="7 8" key="1">
    <citation type="submission" date="2022-01" db="EMBL/GenBank/DDBJ databases">
        <title>Collection of gut derived symbiotic bacterial strains cultured from healthy donors.</title>
        <authorList>
            <person name="Lin H."/>
            <person name="Kohout C."/>
            <person name="Waligurski E."/>
            <person name="Pamer E.G."/>
        </authorList>
    </citation>
    <scope>NUCLEOTIDE SEQUENCE [LARGE SCALE GENOMIC DNA]</scope>
    <source>
        <strain evidence="7 8">DFI.7.58</strain>
    </source>
</reference>
<evidence type="ECO:0000256" key="5">
    <source>
        <dbReference type="ARBA" id="ARBA00023284"/>
    </source>
</evidence>
<keyword evidence="4 6" id="KW-0143">Chaperone</keyword>
<dbReference type="HAMAP" id="MF_00117">
    <property type="entry name" value="HslO"/>
    <property type="match status" value="1"/>
</dbReference>
<accession>A0ABS9MHH0</accession>
<dbReference type="InterPro" id="IPR016153">
    <property type="entry name" value="Heat_shock_Hsp33_N"/>
</dbReference>
<dbReference type="RefSeq" id="WP_191362819.1">
    <property type="nucleotide sequence ID" value="NZ_JAKNHQ010000004.1"/>
</dbReference>
<organism evidence="7 8">
    <name type="scientific">Anaeromassilibacillus senegalensis</name>
    <dbReference type="NCBI Taxonomy" id="1673717"/>
    <lineage>
        <taxon>Bacteria</taxon>
        <taxon>Bacillati</taxon>
        <taxon>Bacillota</taxon>
        <taxon>Clostridia</taxon>
        <taxon>Eubacteriales</taxon>
        <taxon>Acutalibacteraceae</taxon>
        <taxon>Anaeromassilibacillus</taxon>
    </lineage>
</organism>
<protein>
    <recommendedName>
        <fullName evidence="6">33 kDa chaperonin</fullName>
    </recommendedName>
    <alternativeName>
        <fullName evidence="6">Heat shock protein 33 homolog</fullName>
        <shortName evidence="6">HSP33</shortName>
    </alternativeName>
</protein>